<dbReference type="InterPro" id="IPR004393">
    <property type="entry name" value="NadC"/>
</dbReference>
<keyword evidence="8 13" id="KW-0328">Glycosyltransferase</keyword>
<feature type="binding site" evidence="14">
    <location>
        <begin position="249"/>
        <end position="251"/>
    </location>
    <ligand>
        <name>substrate</name>
    </ligand>
</feature>
<accession>A0A2T0R7B3</accession>
<dbReference type="InterPro" id="IPR036068">
    <property type="entry name" value="Nicotinate_pribotase-like_C"/>
</dbReference>
<dbReference type="UniPathway" id="UPA00253">
    <property type="reaction ID" value="UER00331"/>
</dbReference>
<feature type="domain" description="Quinolinate phosphoribosyl transferase C-terminal" evidence="15">
    <location>
        <begin position="114"/>
        <end position="285"/>
    </location>
</feature>
<dbReference type="Gene3D" id="3.20.20.70">
    <property type="entry name" value="Aldolase class I"/>
    <property type="match status" value="1"/>
</dbReference>
<dbReference type="InterPro" id="IPR037128">
    <property type="entry name" value="Quinolinate_PRibosylTase_N_sf"/>
</dbReference>
<dbReference type="OrthoDB" id="9782546at2"/>
<dbReference type="SUPFAM" id="SSF54675">
    <property type="entry name" value="Nicotinate/Quinolinate PRTase N-terminal domain-like"/>
    <property type="match status" value="1"/>
</dbReference>
<dbReference type="GO" id="GO:0004514">
    <property type="term" value="F:nicotinate-nucleotide diphosphorylase (carboxylating) activity"/>
    <property type="evidence" value="ECO:0007669"/>
    <property type="project" value="UniProtKB-EC"/>
</dbReference>
<feature type="domain" description="Quinolinate phosphoribosyl transferase N-terminal" evidence="16">
    <location>
        <begin position="23"/>
        <end position="112"/>
    </location>
</feature>
<feature type="binding site" evidence="14">
    <location>
        <position position="203"/>
    </location>
    <ligand>
        <name>substrate</name>
    </ligand>
</feature>
<evidence type="ECO:0000256" key="8">
    <source>
        <dbReference type="ARBA" id="ARBA00022676"/>
    </source>
</evidence>
<feature type="binding site" evidence="14">
    <location>
        <begin position="135"/>
        <end position="137"/>
    </location>
    <ligand>
        <name>substrate</name>
    </ligand>
</feature>
<dbReference type="PANTHER" id="PTHR32179:SF3">
    <property type="entry name" value="NICOTINATE-NUCLEOTIDE PYROPHOSPHORYLASE [CARBOXYLATING]"/>
    <property type="match status" value="1"/>
</dbReference>
<evidence type="ECO:0000256" key="12">
    <source>
        <dbReference type="ARBA" id="ARBA00069173"/>
    </source>
</evidence>
<reference evidence="17 18" key="1">
    <citation type="submission" date="2018-03" db="EMBL/GenBank/DDBJ databases">
        <title>Genomic Encyclopedia of Archaeal and Bacterial Type Strains, Phase II (KMG-II): from individual species to whole genera.</title>
        <authorList>
            <person name="Goeker M."/>
        </authorList>
    </citation>
    <scope>NUCLEOTIDE SEQUENCE [LARGE SCALE GENOMIC DNA]</scope>
    <source>
        <strain evidence="17 18">DSM 19711</strain>
    </source>
</reference>
<evidence type="ECO:0000256" key="9">
    <source>
        <dbReference type="ARBA" id="ARBA00022679"/>
    </source>
</evidence>
<dbReference type="NCBIfam" id="TIGR00078">
    <property type="entry name" value="nadC"/>
    <property type="match status" value="1"/>
</dbReference>
<dbReference type="CDD" id="cd01572">
    <property type="entry name" value="QPRTase"/>
    <property type="match status" value="1"/>
</dbReference>
<feature type="binding site" evidence="14">
    <location>
        <begin position="270"/>
        <end position="272"/>
    </location>
    <ligand>
        <name>substrate</name>
    </ligand>
</feature>
<evidence type="ECO:0000256" key="10">
    <source>
        <dbReference type="ARBA" id="ARBA00033102"/>
    </source>
</evidence>
<dbReference type="SUPFAM" id="SSF51690">
    <property type="entry name" value="Nicotinate/Quinolinate PRTase C-terminal domain-like"/>
    <property type="match status" value="1"/>
</dbReference>
<evidence type="ECO:0000259" key="15">
    <source>
        <dbReference type="Pfam" id="PF01729"/>
    </source>
</evidence>
<comment type="subunit">
    <text evidence="4">Hexamer formed by 3 homodimers.</text>
</comment>
<dbReference type="InterPro" id="IPR013785">
    <property type="entry name" value="Aldolase_TIM"/>
</dbReference>
<dbReference type="RefSeq" id="WP_106207543.1">
    <property type="nucleotide sequence ID" value="NZ_PVZF01000002.1"/>
</dbReference>
<comment type="pathway">
    <text evidence="2">Cofactor biosynthesis; NAD(+) biosynthesis; nicotinate D-ribonucleotide from quinolinate: step 1/1.</text>
</comment>
<evidence type="ECO:0000256" key="2">
    <source>
        <dbReference type="ARBA" id="ARBA00004893"/>
    </source>
</evidence>
<dbReference type="InterPro" id="IPR027277">
    <property type="entry name" value="NadC/ModD"/>
</dbReference>
<dbReference type="GO" id="GO:0034213">
    <property type="term" value="P:quinolinate catabolic process"/>
    <property type="evidence" value="ECO:0007669"/>
    <property type="project" value="TreeGrafter"/>
</dbReference>
<comment type="catalytic activity">
    <reaction evidence="11">
        <text>nicotinate beta-D-ribonucleotide + CO2 + diphosphate = quinolinate + 5-phospho-alpha-D-ribose 1-diphosphate + 2 H(+)</text>
        <dbReference type="Rhea" id="RHEA:12733"/>
        <dbReference type="ChEBI" id="CHEBI:15378"/>
        <dbReference type="ChEBI" id="CHEBI:16526"/>
        <dbReference type="ChEBI" id="CHEBI:29959"/>
        <dbReference type="ChEBI" id="CHEBI:33019"/>
        <dbReference type="ChEBI" id="CHEBI:57502"/>
        <dbReference type="ChEBI" id="CHEBI:58017"/>
        <dbReference type="EC" id="2.4.2.19"/>
    </reaction>
</comment>
<evidence type="ECO:0000313" key="17">
    <source>
        <dbReference type="EMBL" id="PRY17055.1"/>
    </source>
</evidence>
<keyword evidence="9 13" id="KW-0808">Transferase</keyword>
<feature type="binding site" evidence="14">
    <location>
        <position position="169"/>
    </location>
    <ligand>
        <name>substrate</name>
    </ligand>
</feature>
<comment type="caution">
    <text evidence="17">The sequence shown here is derived from an EMBL/GenBank/DDBJ whole genome shotgun (WGS) entry which is preliminary data.</text>
</comment>
<evidence type="ECO:0000259" key="16">
    <source>
        <dbReference type="Pfam" id="PF02749"/>
    </source>
</evidence>
<evidence type="ECO:0000256" key="3">
    <source>
        <dbReference type="ARBA" id="ARBA00009400"/>
    </source>
</evidence>
<evidence type="ECO:0000256" key="5">
    <source>
        <dbReference type="ARBA" id="ARBA00011944"/>
    </source>
</evidence>
<dbReference type="GO" id="GO:0005737">
    <property type="term" value="C:cytoplasm"/>
    <property type="evidence" value="ECO:0007669"/>
    <property type="project" value="TreeGrafter"/>
</dbReference>
<dbReference type="GO" id="GO:0009435">
    <property type="term" value="P:NAD+ biosynthetic process"/>
    <property type="evidence" value="ECO:0007669"/>
    <property type="project" value="UniProtKB-UniPathway"/>
</dbReference>
<proteinExistence type="inferred from homology"/>
<evidence type="ECO:0000313" key="18">
    <source>
        <dbReference type="Proteomes" id="UP000238083"/>
    </source>
</evidence>
<keyword evidence="18" id="KW-1185">Reference proteome</keyword>
<dbReference type="Gene3D" id="3.90.1170.20">
    <property type="entry name" value="Quinolinate phosphoribosyl transferase, N-terminal domain"/>
    <property type="match status" value="1"/>
</dbReference>
<feature type="binding site" evidence="14">
    <location>
        <position position="102"/>
    </location>
    <ligand>
        <name>substrate</name>
    </ligand>
</feature>
<name>A0A2T0R7B3_9ACTN</name>
<dbReference type="EMBL" id="PVZF01000002">
    <property type="protein sequence ID" value="PRY17055.1"/>
    <property type="molecule type" value="Genomic_DNA"/>
</dbReference>
<dbReference type="InterPro" id="IPR002638">
    <property type="entry name" value="Quinolinate_PRibosylTrfase_C"/>
</dbReference>
<protein>
    <recommendedName>
        <fullName evidence="6">Nicotinate-nucleotide pyrophosphorylase [carboxylating]</fullName>
        <ecNumber evidence="5">2.4.2.19</ecNumber>
    </recommendedName>
    <alternativeName>
        <fullName evidence="12">Probable nicotinate-nucleotide pyrophosphorylase [carboxylating]</fullName>
    </alternativeName>
    <alternativeName>
        <fullName evidence="10">Quinolinate phosphoribosyltransferase [decarboxylating]</fullName>
    </alternativeName>
</protein>
<dbReference type="Pfam" id="PF02749">
    <property type="entry name" value="QRPTase_N"/>
    <property type="match status" value="1"/>
</dbReference>
<sequence>MRTAAPAAEVVTLALAEDAPWGDVTSEALLPADAVADAQLVAREPGVLAGTGAAREAFTQTAHLTAGSLELLELAPDGTRFAAGDVLGHVRGTARGVLRAERIALNLLQHLSGVATHTAAFVEAVAGTNARIVDTRKTTPGLRALERAAVRAGGGHNHRWSLSDAVLVKDNHLAVLLAAGLDVTTALKSVRDSVSHTTVIEVEVDRLDQLEAVLAAGVDVVMLDNFSLADLTEGVRVVRERSRALVEASGGVNLSTVRAIAGTGVDLISVGALTQNSRTLDLGLDTTVSA</sequence>
<evidence type="ECO:0000256" key="14">
    <source>
        <dbReference type="PIRSR" id="PIRSR006250-1"/>
    </source>
</evidence>
<dbReference type="InterPro" id="IPR022412">
    <property type="entry name" value="Quinolinate_PRibosylTrfase_N"/>
</dbReference>
<comment type="similarity">
    <text evidence="3 13">Belongs to the NadC/ModD family.</text>
</comment>
<evidence type="ECO:0000256" key="11">
    <source>
        <dbReference type="ARBA" id="ARBA00047445"/>
    </source>
</evidence>
<dbReference type="FunFam" id="3.20.20.70:FF:000030">
    <property type="entry name" value="Nicotinate-nucleotide pyrophosphorylase, carboxylating"/>
    <property type="match status" value="1"/>
</dbReference>
<dbReference type="FunFam" id="3.90.1170.20:FF:000001">
    <property type="entry name" value="Nicotinate-nucleotide diphosphorylase (Carboxylating)"/>
    <property type="match status" value="1"/>
</dbReference>
<organism evidence="17 18">
    <name type="scientific">Kineococcus rhizosphaerae</name>
    <dbReference type="NCBI Taxonomy" id="559628"/>
    <lineage>
        <taxon>Bacteria</taxon>
        <taxon>Bacillati</taxon>
        <taxon>Actinomycetota</taxon>
        <taxon>Actinomycetes</taxon>
        <taxon>Kineosporiales</taxon>
        <taxon>Kineosporiaceae</taxon>
        <taxon>Kineococcus</taxon>
    </lineage>
</organism>
<evidence type="ECO:0000256" key="7">
    <source>
        <dbReference type="ARBA" id="ARBA00022642"/>
    </source>
</evidence>
<dbReference type="PANTHER" id="PTHR32179">
    <property type="entry name" value="NICOTINATE-NUCLEOTIDE PYROPHOSPHORYLASE [CARBOXYLATING]"/>
    <property type="match status" value="1"/>
</dbReference>
<keyword evidence="7" id="KW-0662">Pyridine nucleotide biosynthesis</keyword>
<feature type="binding site" evidence="14">
    <location>
        <position position="224"/>
    </location>
    <ligand>
        <name>substrate</name>
    </ligand>
</feature>
<evidence type="ECO:0000256" key="6">
    <source>
        <dbReference type="ARBA" id="ARBA00020990"/>
    </source>
</evidence>
<evidence type="ECO:0000256" key="4">
    <source>
        <dbReference type="ARBA" id="ARBA00011218"/>
    </source>
</evidence>
<evidence type="ECO:0000256" key="1">
    <source>
        <dbReference type="ARBA" id="ARBA00003237"/>
    </source>
</evidence>
<comment type="function">
    <text evidence="1">Involved in the catabolism of quinolinic acid (QA).</text>
</comment>
<dbReference type="Pfam" id="PF01729">
    <property type="entry name" value="QRPTase_C"/>
    <property type="match status" value="1"/>
</dbReference>
<dbReference type="PIRSF" id="PIRSF006250">
    <property type="entry name" value="NadC_ModD"/>
    <property type="match status" value="1"/>
</dbReference>
<dbReference type="AlphaFoldDB" id="A0A2T0R7B3"/>
<dbReference type="Proteomes" id="UP000238083">
    <property type="component" value="Unassembled WGS sequence"/>
</dbReference>
<feature type="binding site" evidence="14">
    <location>
        <position position="159"/>
    </location>
    <ligand>
        <name>substrate</name>
    </ligand>
</feature>
<gene>
    <name evidence="17" type="ORF">CLV37_1029</name>
</gene>
<evidence type="ECO:0000256" key="13">
    <source>
        <dbReference type="PIRNR" id="PIRNR006250"/>
    </source>
</evidence>
<dbReference type="EC" id="2.4.2.19" evidence="5"/>